<dbReference type="Proteomes" id="UP000834106">
    <property type="component" value="Chromosome 19"/>
</dbReference>
<keyword evidence="5" id="KW-0804">Transcription</keyword>
<name>A0AAD2A8X9_9LAMI</name>
<dbReference type="PROSITE" id="PS50217">
    <property type="entry name" value="BZIP"/>
    <property type="match status" value="1"/>
</dbReference>
<dbReference type="GO" id="GO:0005634">
    <property type="term" value="C:nucleus"/>
    <property type="evidence" value="ECO:0007669"/>
    <property type="project" value="UniProtKB-SubCell"/>
</dbReference>
<dbReference type="GO" id="GO:0043565">
    <property type="term" value="F:sequence-specific DNA binding"/>
    <property type="evidence" value="ECO:0007669"/>
    <property type="project" value="InterPro"/>
</dbReference>
<organism evidence="10 11">
    <name type="scientific">Fraxinus pennsylvanica</name>
    <dbReference type="NCBI Taxonomy" id="56036"/>
    <lineage>
        <taxon>Eukaryota</taxon>
        <taxon>Viridiplantae</taxon>
        <taxon>Streptophyta</taxon>
        <taxon>Embryophyta</taxon>
        <taxon>Tracheophyta</taxon>
        <taxon>Spermatophyta</taxon>
        <taxon>Magnoliopsida</taxon>
        <taxon>eudicotyledons</taxon>
        <taxon>Gunneridae</taxon>
        <taxon>Pentapetalae</taxon>
        <taxon>asterids</taxon>
        <taxon>lamiids</taxon>
        <taxon>Lamiales</taxon>
        <taxon>Oleaceae</taxon>
        <taxon>Oleeae</taxon>
        <taxon>Fraxinus</taxon>
    </lineage>
</organism>
<evidence type="ECO:0000256" key="1">
    <source>
        <dbReference type="ARBA" id="ARBA00004123"/>
    </source>
</evidence>
<dbReference type="InterPro" id="IPR044827">
    <property type="entry name" value="GBF-like"/>
</dbReference>
<accession>A0AAD2A8X9</accession>
<keyword evidence="7" id="KW-0175">Coiled coil</keyword>
<dbReference type="Pfam" id="PF00170">
    <property type="entry name" value="bZIP_1"/>
    <property type="match status" value="1"/>
</dbReference>
<dbReference type="Gene3D" id="1.20.5.170">
    <property type="match status" value="1"/>
</dbReference>
<evidence type="ECO:0000259" key="9">
    <source>
        <dbReference type="PROSITE" id="PS50217"/>
    </source>
</evidence>
<evidence type="ECO:0000256" key="6">
    <source>
        <dbReference type="ARBA" id="ARBA00023242"/>
    </source>
</evidence>
<dbReference type="AlphaFoldDB" id="A0AAD2A8X9"/>
<dbReference type="EMBL" id="OU503054">
    <property type="protein sequence ID" value="CAI9783303.1"/>
    <property type="molecule type" value="Genomic_DNA"/>
</dbReference>
<dbReference type="InterPro" id="IPR004827">
    <property type="entry name" value="bZIP"/>
</dbReference>
<evidence type="ECO:0000256" key="3">
    <source>
        <dbReference type="ARBA" id="ARBA00023015"/>
    </source>
</evidence>
<feature type="domain" description="BZIP" evidence="9">
    <location>
        <begin position="110"/>
        <end position="173"/>
    </location>
</feature>
<evidence type="ECO:0000256" key="5">
    <source>
        <dbReference type="ARBA" id="ARBA00023163"/>
    </source>
</evidence>
<keyword evidence="11" id="KW-1185">Reference proteome</keyword>
<gene>
    <name evidence="10" type="ORF">FPE_LOCUS30733</name>
</gene>
<feature type="region of interest" description="Disordered" evidence="8">
    <location>
        <begin position="180"/>
        <end position="202"/>
    </location>
</feature>
<evidence type="ECO:0000256" key="2">
    <source>
        <dbReference type="ARBA" id="ARBA00007163"/>
    </source>
</evidence>
<keyword evidence="4" id="KW-0238">DNA-binding</keyword>
<dbReference type="PANTHER" id="PTHR45967">
    <property type="entry name" value="G-BOX-BINDING FACTOR 3-RELATED"/>
    <property type="match status" value="1"/>
</dbReference>
<dbReference type="CDD" id="cd14702">
    <property type="entry name" value="bZIP_plant_GBF1"/>
    <property type="match status" value="1"/>
</dbReference>
<comment type="subcellular location">
    <subcellularLocation>
        <location evidence="1">Nucleus</location>
    </subcellularLocation>
</comment>
<evidence type="ECO:0000256" key="4">
    <source>
        <dbReference type="ARBA" id="ARBA00023125"/>
    </source>
</evidence>
<protein>
    <recommendedName>
        <fullName evidence="9">BZIP domain-containing protein</fullName>
    </recommendedName>
</protein>
<dbReference type="InterPro" id="IPR045314">
    <property type="entry name" value="bZIP_plant_GBF1"/>
</dbReference>
<sequence>MECEKFCEEAKVDDKTVTRELEAAESLAAMARYSSASDLPEERLQAESVCTHFFRLHRGSKFSGNLSTSAAKPVNPEKNFETTIHQMCSTSYPLNSAIKSRQELSKAEKEAQRRRRVLANRESARRTIHRRQALYSELTQKAAELSAENQHLKREKELVIKVYNSLKTRNECLKMAKKKEVETKEIQEESSAQAEKSTSASRTPPVFVCNQPFGLPVFWPPVGPSSDVFRVQCASYDDAAMSSQLPLQLRDMLCSHPAKDNSTSLNKLGAPVFVFPVPWPFPFLAHSSTLNSQPALNDRQNENSPSCRCCTCSSSDTPVHADNHQLLPNTKKMPEASHSMQTVSLGNIPGTRFSFSPGDGGQQLEPQTKGAINVSAPPSCTGQAASFGRCRNAQVDDSSGVKALSSDPEHMAQALLDNEKVIIWSSGKSKDNSASTEARRKRKELQKLKNLHCRYNGTSSKASGKC</sequence>
<evidence type="ECO:0000313" key="11">
    <source>
        <dbReference type="Proteomes" id="UP000834106"/>
    </source>
</evidence>
<feature type="coiled-coil region" evidence="7">
    <location>
        <begin position="94"/>
        <end position="155"/>
    </location>
</feature>
<proteinExistence type="inferred from homology"/>
<keyword evidence="3" id="KW-0805">Transcription regulation</keyword>
<evidence type="ECO:0000256" key="8">
    <source>
        <dbReference type="SAM" id="MobiDB-lite"/>
    </source>
</evidence>
<keyword evidence="6" id="KW-0539">Nucleus</keyword>
<dbReference type="InterPro" id="IPR046347">
    <property type="entry name" value="bZIP_sf"/>
</dbReference>
<dbReference type="SUPFAM" id="SSF57959">
    <property type="entry name" value="Leucine zipper domain"/>
    <property type="match status" value="1"/>
</dbReference>
<comment type="similarity">
    <text evidence="2">Belongs to the bZIP family.</text>
</comment>
<evidence type="ECO:0000256" key="7">
    <source>
        <dbReference type="SAM" id="Coils"/>
    </source>
</evidence>
<dbReference type="PANTHER" id="PTHR45967:SF28">
    <property type="entry name" value="BASIC-LEUCINE ZIPPER (BZIP) TRANSCRIPTION FACTOR FAMILY PROTEIN"/>
    <property type="match status" value="1"/>
</dbReference>
<evidence type="ECO:0000313" key="10">
    <source>
        <dbReference type="EMBL" id="CAI9783303.1"/>
    </source>
</evidence>
<feature type="compositionally biased region" description="Polar residues" evidence="8">
    <location>
        <begin position="189"/>
        <end position="202"/>
    </location>
</feature>
<reference evidence="10" key="1">
    <citation type="submission" date="2023-05" db="EMBL/GenBank/DDBJ databases">
        <authorList>
            <person name="Huff M."/>
        </authorList>
    </citation>
    <scope>NUCLEOTIDE SEQUENCE</scope>
</reference>
<dbReference type="GO" id="GO:0003700">
    <property type="term" value="F:DNA-binding transcription factor activity"/>
    <property type="evidence" value="ECO:0007669"/>
    <property type="project" value="InterPro"/>
</dbReference>
<dbReference type="SMART" id="SM00338">
    <property type="entry name" value="BRLZ"/>
    <property type="match status" value="1"/>
</dbReference>